<dbReference type="EMBL" id="CP036264">
    <property type="protein sequence ID" value="QEF99414.1"/>
    <property type="molecule type" value="Genomic_DNA"/>
</dbReference>
<proteinExistence type="predicted"/>
<keyword evidence="2" id="KW-1133">Transmembrane helix</keyword>
<dbReference type="RefSeq" id="WP_167546859.1">
    <property type="nucleotide sequence ID" value="NZ_CP036264.1"/>
</dbReference>
<gene>
    <name evidence="3" type="ORF">Mal15_34780</name>
</gene>
<name>A0A5B9MIE0_9BACT</name>
<feature type="compositionally biased region" description="Basic and acidic residues" evidence="1">
    <location>
        <begin position="485"/>
        <end position="500"/>
    </location>
</feature>
<keyword evidence="2" id="KW-0472">Membrane</keyword>
<protein>
    <recommendedName>
        <fullName evidence="5">DUF4350 domain-containing protein</fullName>
    </recommendedName>
</protein>
<dbReference type="PROSITE" id="PS51257">
    <property type="entry name" value="PROKAR_LIPOPROTEIN"/>
    <property type="match status" value="1"/>
</dbReference>
<dbReference type="Proteomes" id="UP000321353">
    <property type="component" value="Chromosome"/>
</dbReference>
<keyword evidence="2" id="KW-0812">Transmembrane</keyword>
<dbReference type="AlphaFoldDB" id="A0A5B9MIE0"/>
<evidence type="ECO:0000313" key="3">
    <source>
        <dbReference type="EMBL" id="QEF99414.1"/>
    </source>
</evidence>
<sequence length="500" mass="54741">MKRIIVPLLLLLLFAGCDGGLRTGYGPSKGILARRSVNGFTSLRNAFSSAGFSTRDLNRLTDRARRTSVIVWTPTHPTGIENRTTRWLEQWLKLQQKTLIYVVPDSGSEAEFYRDARPFASPPQRLEYRRKYAESLIQEHQWQLARTTLPSNGWLSIQPDVQRTKILLDNATAGDAAEHEAAAGDAAAGDAAAGDAAAGDGWDGVVDIDTPRRIEWVLKKYDRKDKSQQGTPILQPAGPGAVYWPQGQSVSSTSAKTKFESVLVSEDDDTILARITCDAWPNSQVLVVAGGSLLTNYALTQPQNQALAQGLIRSSIARMHPSKRAGSGGRLVADGSQPQAGFAFAPYSLPISNRSGEIPRASGAEFFTEFPLSFVTFHIAILGFVICLTLLPIFGRPRRVDRGVLTHFGDHLSAVATLMRRRGGETFARRRISDYMKHVRDEASGPWVIDEPVHETDPAIHLHLPAPKPPAESVTAVDTAVVRQESTERPRGDSHPTDRG</sequence>
<dbReference type="KEGG" id="smam:Mal15_34780"/>
<feature type="transmembrane region" description="Helical" evidence="2">
    <location>
        <begin position="370"/>
        <end position="394"/>
    </location>
</feature>
<accession>A0A5B9MIE0</accession>
<evidence type="ECO:0008006" key="5">
    <source>
        <dbReference type="Google" id="ProtNLM"/>
    </source>
</evidence>
<evidence type="ECO:0000313" key="4">
    <source>
        <dbReference type="Proteomes" id="UP000321353"/>
    </source>
</evidence>
<keyword evidence="4" id="KW-1185">Reference proteome</keyword>
<evidence type="ECO:0000256" key="2">
    <source>
        <dbReference type="SAM" id="Phobius"/>
    </source>
</evidence>
<feature type="region of interest" description="Disordered" evidence="1">
    <location>
        <begin position="465"/>
        <end position="500"/>
    </location>
</feature>
<reference evidence="3 4" key="1">
    <citation type="submission" date="2019-02" db="EMBL/GenBank/DDBJ databases">
        <title>Planctomycetal bacteria perform biofilm scaping via a novel small molecule.</title>
        <authorList>
            <person name="Jeske O."/>
            <person name="Boedeker C."/>
            <person name="Wiegand S."/>
            <person name="Breitling P."/>
            <person name="Kallscheuer N."/>
            <person name="Jogler M."/>
            <person name="Rohde M."/>
            <person name="Petersen J."/>
            <person name="Medema M.H."/>
            <person name="Surup F."/>
            <person name="Jogler C."/>
        </authorList>
    </citation>
    <scope>NUCLEOTIDE SEQUENCE [LARGE SCALE GENOMIC DNA]</scope>
    <source>
        <strain evidence="3 4">Mal15</strain>
    </source>
</reference>
<organism evidence="3 4">
    <name type="scientific">Stieleria maiorica</name>
    <dbReference type="NCBI Taxonomy" id="2795974"/>
    <lineage>
        <taxon>Bacteria</taxon>
        <taxon>Pseudomonadati</taxon>
        <taxon>Planctomycetota</taxon>
        <taxon>Planctomycetia</taxon>
        <taxon>Pirellulales</taxon>
        <taxon>Pirellulaceae</taxon>
        <taxon>Stieleria</taxon>
    </lineage>
</organism>
<evidence type="ECO:0000256" key="1">
    <source>
        <dbReference type="SAM" id="MobiDB-lite"/>
    </source>
</evidence>